<dbReference type="InterPro" id="IPR007235">
    <property type="entry name" value="Glyco_trans_28_C"/>
</dbReference>
<keyword evidence="2" id="KW-0808">Transferase</keyword>
<dbReference type="RefSeq" id="WP_161390701.1">
    <property type="nucleotide sequence ID" value="NZ_JBHSCP010000001.1"/>
</dbReference>
<gene>
    <name evidence="2" type="ORF">GRI97_09000</name>
</gene>
<proteinExistence type="predicted"/>
<keyword evidence="3" id="KW-1185">Reference proteome</keyword>
<evidence type="ECO:0000313" key="2">
    <source>
        <dbReference type="EMBL" id="MXO99125.1"/>
    </source>
</evidence>
<comment type="caution">
    <text evidence="2">The sequence shown here is derived from an EMBL/GenBank/DDBJ whole genome shotgun (WGS) entry which is preliminary data.</text>
</comment>
<evidence type="ECO:0000259" key="1">
    <source>
        <dbReference type="Pfam" id="PF04101"/>
    </source>
</evidence>
<protein>
    <submittedName>
        <fullName evidence="2">Glucuronosyltransferase</fullName>
    </submittedName>
</protein>
<sequence length="162" mass="18070">MILLTVGTQLPFDRLVRIVDEIAPTLGEPVTAQIGCGKYIPANMEWRRVIDPVEFEDLMDRVTLVISHAGIGTIVTAQRHSKPLILFARSAQLSEHRNDHQLATVNALAQQQGIRVASTVEELEMLLREPVTKVTRMEITARRQSLCDAVADFIQDSIEGRS</sequence>
<feature type="domain" description="Glycosyl transferase family 28 C-terminal" evidence="1">
    <location>
        <begin position="1"/>
        <end position="136"/>
    </location>
</feature>
<reference evidence="2 3" key="1">
    <citation type="submission" date="2019-12" db="EMBL/GenBank/DDBJ databases">
        <title>Genomic-based taxomic classification of the family Erythrobacteraceae.</title>
        <authorList>
            <person name="Xu L."/>
        </authorList>
    </citation>
    <scope>NUCLEOTIDE SEQUENCE [LARGE SCALE GENOMIC DNA]</scope>
    <source>
        <strain evidence="2 3">S36</strain>
    </source>
</reference>
<name>A0A6I4TSK6_9SPHN</name>
<dbReference type="SUPFAM" id="SSF53756">
    <property type="entry name" value="UDP-Glycosyltransferase/glycogen phosphorylase"/>
    <property type="match status" value="1"/>
</dbReference>
<dbReference type="OrthoDB" id="7186565at2"/>
<organism evidence="2 3">
    <name type="scientific">Croceibacterium xixiisoli</name>
    <dbReference type="NCBI Taxonomy" id="1476466"/>
    <lineage>
        <taxon>Bacteria</taxon>
        <taxon>Pseudomonadati</taxon>
        <taxon>Pseudomonadota</taxon>
        <taxon>Alphaproteobacteria</taxon>
        <taxon>Sphingomonadales</taxon>
        <taxon>Erythrobacteraceae</taxon>
        <taxon>Croceibacterium</taxon>
    </lineage>
</organism>
<dbReference type="Gene3D" id="3.40.50.2000">
    <property type="entry name" value="Glycogen Phosphorylase B"/>
    <property type="match status" value="1"/>
</dbReference>
<dbReference type="EMBL" id="WTYJ01000001">
    <property type="protein sequence ID" value="MXO99125.1"/>
    <property type="molecule type" value="Genomic_DNA"/>
</dbReference>
<dbReference type="GO" id="GO:0016758">
    <property type="term" value="F:hexosyltransferase activity"/>
    <property type="evidence" value="ECO:0007669"/>
    <property type="project" value="InterPro"/>
</dbReference>
<dbReference type="Pfam" id="PF04101">
    <property type="entry name" value="Glyco_tran_28_C"/>
    <property type="match status" value="1"/>
</dbReference>
<dbReference type="AlphaFoldDB" id="A0A6I4TSK6"/>
<dbReference type="Proteomes" id="UP000469430">
    <property type="component" value="Unassembled WGS sequence"/>
</dbReference>
<evidence type="ECO:0000313" key="3">
    <source>
        <dbReference type="Proteomes" id="UP000469430"/>
    </source>
</evidence>
<accession>A0A6I4TSK6</accession>